<dbReference type="RefSeq" id="WP_183599934.1">
    <property type="nucleotide sequence ID" value="NZ_JACHXK010000004.1"/>
</dbReference>
<reference evidence="1 2" key="1">
    <citation type="submission" date="2020-08" db="EMBL/GenBank/DDBJ databases">
        <title>Genomic Encyclopedia of Type Strains, Phase III (KMG-III): the genomes of soil and plant-associated and newly described type strains.</title>
        <authorList>
            <person name="Whitman W."/>
        </authorList>
    </citation>
    <scope>NUCLEOTIDE SEQUENCE [LARGE SCALE GENOMIC DNA]</scope>
    <source>
        <strain evidence="1 2">CECT 5862</strain>
    </source>
</reference>
<dbReference type="InterPro" id="IPR027417">
    <property type="entry name" value="P-loop_NTPase"/>
</dbReference>
<dbReference type="EMBL" id="JACHXK010000004">
    <property type="protein sequence ID" value="MBB3110163.1"/>
    <property type="molecule type" value="Genomic_DNA"/>
</dbReference>
<sequence length="283" mass="32158">MTTKLILVEGLPGSGKSTTAQLVMDCVKELGREGRLFMEGDVLHPADYEGTACLTEAQYEQLRSLCTGEEADLVRRHATIHDGDFFLPYRQMEEQLGVRLSALAAEFIHKHDVYELPFTKNEHVIAAKWRRFVEEAADSQTIYVFECCFIQNPVTVGMIKYDAPSNDVIAYVQQLDRIIAPLDPLLLYVKQPDLAHSFRKAVEERPTDWRDGFIDYYTKQGYGAAHDYHGLDGTIEVLKARAQLEEEMLGQLGVTIVIIDNSTFDRELHKERIARIVADYLAD</sequence>
<name>A0A7W5AWL8_9BACL</name>
<gene>
    <name evidence="1" type="ORF">FHS18_002230</name>
</gene>
<dbReference type="NCBIfam" id="NF005250">
    <property type="entry name" value="PRK06761.1"/>
    <property type="match status" value="1"/>
</dbReference>
<dbReference type="Gene3D" id="3.40.50.300">
    <property type="entry name" value="P-loop containing nucleotide triphosphate hydrolases"/>
    <property type="match status" value="1"/>
</dbReference>
<dbReference type="AlphaFoldDB" id="A0A7W5AWL8"/>
<proteinExistence type="predicted"/>
<dbReference type="SUPFAM" id="SSF52540">
    <property type="entry name" value="P-loop containing nucleoside triphosphate hydrolases"/>
    <property type="match status" value="1"/>
</dbReference>
<evidence type="ECO:0000313" key="1">
    <source>
        <dbReference type="EMBL" id="MBB3110163.1"/>
    </source>
</evidence>
<accession>A0A7W5AWL8</accession>
<comment type="caution">
    <text evidence="1">The sequence shown here is derived from an EMBL/GenBank/DDBJ whole genome shotgun (WGS) entry which is preliminary data.</text>
</comment>
<evidence type="ECO:0008006" key="3">
    <source>
        <dbReference type="Google" id="ProtNLM"/>
    </source>
</evidence>
<keyword evidence="2" id="KW-1185">Reference proteome</keyword>
<organism evidence="1 2">
    <name type="scientific">Paenibacillus phyllosphaerae</name>
    <dbReference type="NCBI Taxonomy" id="274593"/>
    <lineage>
        <taxon>Bacteria</taxon>
        <taxon>Bacillati</taxon>
        <taxon>Bacillota</taxon>
        <taxon>Bacilli</taxon>
        <taxon>Bacillales</taxon>
        <taxon>Paenibacillaceae</taxon>
        <taxon>Paenibacillus</taxon>
    </lineage>
</organism>
<evidence type="ECO:0000313" key="2">
    <source>
        <dbReference type="Proteomes" id="UP000570361"/>
    </source>
</evidence>
<protein>
    <recommendedName>
        <fullName evidence="3">Thymidylate kinase</fullName>
    </recommendedName>
</protein>
<dbReference type="Proteomes" id="UP000570361">
    <property type="component" value="Unassembled WGS sequence"/>
</dbReference>